<accession>A0AAD9NY99</accession>
<organism evidence="27 28">
    <name type="scientific">Ridgeia piscesae</name>
    <name type="common">Tubeworm</name>
    <dbReference type="NCBI Taxonomy" id="27915"/>
    <lineage>
        <taxon>Eukaryota</taxon>
        <taxon>Metazoa</taxon>
        <taxon>Spiralia</taxon>
        <taxon>Lophotrochozoa</taxon>
        <taxon>Annelida</taxon>
        <taxon>Polychaeta</taxon>
        <taxon>Sedentaria</taxon>
        <taxon>Canalipalpata</taxon>
        <taxon>Sabellida</taxon>
        <taxon>Siboglinidae</taxon>
        <taxon>Ridgeia</taxon>
    </lineage>
</organism>
<evidence type="ECO:0000256" key="21">
    <source>
        <dbReference type="ARBA" id="ARBA00026192"/>
    </source>
</evidence>
<evidence type="ECO:0000256" key="1">
    <source>
        <dbReference type="ARBA" id="ARBA00001933"/>
    </source>
</evidence>
<dbReference type="Proteomes" id="UP001209878">
    <property type="component" value="Unassembled WGS sequence"/>
</dbReference>
<evidence type="ECO:0000256" key="14">
    <source>
        <dbReference type="ARBA" id="ARBA00022843"/>
    </source>
</evidence>
<keyword evidence="9" id="KW-1017">Isopeptide bond</keyword>
<keyword evidence="14" id="KW-0832">Ubl conjugation</keyword>
<dbReference type="InterPro" id="IPR036052">
    <property type="entry name" value="TrpB-like_PALP_sf"/>
</dbReference>
<keyword evidence="10" id="KW-0597">Phosphoprotein</keyword>
<name>A0AAD9NY99_RIDPI</name>
<keyword evidence="15 25" id="KW-0663">Pyridoxal phosphate</keyword>
<evidence type="ECO:0000256" key="3">
    <source>
        <dbReference type="ARBA" id="ARBA00004496"/>
    </source>
</evidence>
<comment type="catalytic activity">
    <reaction evidence="23 25">
        <text>L-homocysteine + L-serine = L,L-cystathionine + H2O</text>
        <dbReference type="Rhea" id="RHEA:10112"/>
        <dbReference type="ChEBI" id="CHEBI:15377"/>
        <dbReference type="ChEBI" id="CHEBI:33384"/>
        <dbReference type="ChEBI" id="CHEBI:58161"/>
        <dbReference type="ChEBI" id="CHEBI:58199"/>
        <dbReference type="EC" id="4.2.1.22"/>
    </reaction>
</comment>
<dbReference type="SUPFAM" id="SSF53686">
    <property type="entry name" value="Tryptophan synthase beta subunit-like PLP-dependent enzymes"/>
    <property type="match status" value="1"/>
</dbReference>
<dbReference type="PANTHER" id="PTHR10314">
    <property type="entry name" value="CYSTATHIONINE BETA-SYNTHASE"/>
    <property type="match status" value="1"/>
</dbReference>
<evidence type="ECO:0000256" key="2">
    <source>
        <dbReference type="ARBA" id="ARBA00004123"/>
    </source>
</evidence>
<sequence length="535" mass="58838">MANCNSTKWMRPDLPSRCTYKLGVTSIEDSPHLHHKSELNLSVLPNILQAIGETPLVRINKIGASAGLQCEILAKCEFFNAGGSIKDRIGLRMVEDAEASGRLKPGSVLIEPTSGNTGIGLALAAAVKGYRCVIVMPEKMSLEKVDILRALGAEIVRTPTSASFDSPESHISVAQRLLDEIPNSIILDQYRNPGNPLAHYDGTAEEILQACDDKVDMVVLGAGTGGTMTGVSRKIKERCPNCKIVGVDPLGSIIAVPENINKTDKTMYEVEGIGYDFVPTVCDRSLVDKWYKSEDKASFIMARRLIREEGLLCGGSSGSAMYCAIEAAKDAGLKEGQRVVVILPDSIRNYMTKFLSDEWMRSHDFYDEPELNETRQWWWDMKMSSLNLNAPLTVQSTVTIQETLNLLTKEGFDQVPVVDEEGSVMGMATVAKLMSQVMRNKAKVTDPVSSVVYKQFKQVKLDTNLGRLSRILQTDHYVLVVHEQRQYQTSGIELTKNMIFGIATSIDLLNFITSRQGDSNSGSLDSPLLSPVPLK</sequence>
<feature type="domain" description="CBS" evidence="26">
    <location>
        <begin position="383"/>
        <end position="444"/>
    </location>
</feature>
<evidence type="ECO:0000256" key="8">
    <source>
        <dbReference type="ARBA" id="ARBA00022490"/>
    </source>
</evidence>
<evidence type="ECO:0000256" key="12">
    <source>
        <dbReference type="ARBA" id="ARBA00022617"/>
    </source>
</evidence>
<keyword evidence="18 25" id="KW-0198">Cysteine biosynthesis</keyword>
<dbReference type="NCBIfam" id="TIGR01137">
    <property type="entry name" value="cysta_beta"/>
    <property type="match status" value="1"/>
</dbReference>
<comment type="subunit">
    <text evidence="6">Homotetramer.</text>
</comment>
<gene>
    <name evidence="27" type="ORF">NP493_256g03015</name>
</gene>
<keyword evidence="12" id="KW-0349">Heme</keyword>
<comment type="caution">
    <text evidence="27">The sequence shown here is derived from an EMBL/GenBank/DDBJ whole genome shotgun (WGS) entry which is preliminary data.</text>
</comment>
<proteinExistence type="inferred from homology"/>
<evidence type="ECO:0000256" key="15">
    <source>
        <dbReference type="ARBA" id="ARBA00022898"/>
    </source>
</evidence>
<dbReference type="SMART" id="SM00116">
    <property type="entry name" value="CBS"/>
    <property type="match status" value="1"/>
</dbReference>
<keyword evidence="28" id="KW-1185">Reference proteome</keyword>
<evidence type="ECO:0000256" key="13">
    <source>
        <dbReference type="ARBA" id="ARBA00022723"/>
    </source>
</evidence>
<dbReference type="InterPro" id="IPR001926">
    <property type="entry name" value="TrpB-like_PALP"/>
</dbReference>
<dbReference type="FunFam" id="3.40.50.1100:FF:000003">
    <property type="entry name" value="Cystathionine beta-synthase"/>
    <property type="match status" value="1"/>
</dbReference>
<keyword evidence="11 25" id="KW-0028">Amino-acid biosynthesis</keyword>
<evidence type="ECO:0000256" key="9">
    <source>
        <dbReference type="ARBA" id="ARBA00022499"/>
    </source>
</evidence>
<dbReference type="GO" id="GO:0046872">
    <property type="term" value="F:metal ion binding"/>
    <property type="evidence" value="ECO:0007669"/>
    <property type="project" value="UniProtKB-KW"/>
</dbReference>
<evidence type="ECO:0000256" key="11">
    <source>
        <dbReference type="ARBA" id="ARBA00022605"/>
    </source>
</evidence>
<evidence type="ECO:0000256" key="24">
    <source>
        <dbReference type="PROSITE-ProRule" id="PRU00703"/>
    </source>
</evidence>
<keyword evidence="8" id="KW-0963">Cytoplasm</keyword>
<dbReference type="FunFam" id="3.10.580.10:FF:000014">
    <property type="entry name" value="Cystathionine beta-synthase"/>
    <property type="match status" value="1"/>
</dbReference>
<evidence type="ECO:0000256" key="16">
    <source>
        <dbReference type="ARBA" id="ARBA00023004"/>
    </source>
</evidence>
<dbReference type="InterPro" id="IPR050214">
    <property type="entry name" value="Cys_Synth/Cystath_Beta-Synth"/>
</dbReference>
<comment type="similarity">
    <text evidence="5 25">Belongs to the cysteine synthase/cystathionine beta-synthase family.</text>
</comment>
<keyword evidence="17 24" id="KW-0129">CBS domain</keyword>
<dbReference type="GO" id="GO:0005737">
    <property type="term" value="C:cytoplasm"/>
    <property type="evidence" value="ECO:0007669"/>
    <property type="project" value="UniProtKB-SubCell"/>
</dbReference>
<evidence type="ECO:0000256" key="22">
    <source>
        <dbReference type="ARBA" id="ARBA00045425"/>
    </source>
</evidence>
<dbReference type="Gene3D" id="3.40.50.1100">
    <property type="match status" value="2"/>
</dbReference>
<evidence type="ECO:0000256" key="5">
    <source>
        <dbReference type="ARBA" id="ARBA00007103"/>
    </source>
</evidence>
<dbReference type="AlphaFoldDB" id="A0AAD9NY99"/>
<dbReference type="InterPro" id="IPR046342">
    <property type="entry name" value="CBS_dom_sf"/>
</dbReference>
<dbReference type="GO" id="GO:0019343">
    <property type="term" value="P:cysteine biosynthetic process via cystathionine"/>
    <property type="evidence" value="ECO:0007669"/>
    <property type="project" value="UniProtKB-UniRule"/>
</dbReference>
<evidence type="ECO:0000256" key="7">
    <source>
        <dbReference type="ARBA" id="ARBA00012041"/>
    </source>
</evidence>
<protein>
    <recommendedName>
        <fullName evidence="21 25">Cystathionine beta-synthase</fullName>
        <ecNumber evidence="7 25">4.2.1.22</ecNumber>
    </recommendedName>
</protein>
<comment type="subcellular location">
    <subcellularLocation>
        <location evidence="3">Cytoplasm</location>
    </subcellularLocation>
    <subcellularLocation>
        <location evidence="2">Nucleus</location>
    </subcellularLocation>
</comment>
<evidence type="ECO:0000256" key="20">
    <source>
        <dbReference type="ARBA" id="ARBA00023242"/>
    </source>
</evidence>
<dbReference type="CDD" id="cd04608">
    <property type="entry name" value="CBS_pair_CBS"/>
    <property type="match status" value="1"/>
</dbReference>
<dbReference type="Pfam" id="PF00571">
    <property type="entry name" value="CBS"/>
    <property type="match status" value="1"/>
</dbReference>
<comment type="pathway">
    <text evidence="4">Amino-acid biosynthesis; L-cysteine biosynthesis; L-cysteine from L-homocysteine and L-serine: step 1/2.</text>
</comment>
<evidence type="ECO:0000313" key="28">
    <source>
        <dbReference type="Proteomes" id="UP001209878"/>
    </source>
</evidence>
<evidence type="ECO:0000256" key="17">
    <source>
        <dbReference type="ARBA" id="ARBA00023122"/>
    </source>
</evidence>
<evidence type="ECO:0000256" key="23">
    <source>
        <dbReference type="ARBA" id="ARBA00047490"/>
    </source>
</evidence>
<dbReference type="CDD" id="cd01561">
    <property type="entry name" value="CBS_like"/>
    <property type="match status" value="1"/>
</dbReference>
<dbReference type="SUPFAM" id="SSF54631">
    <property type="entry name" value="CBS-domain pair"/>
    <property type="match status" value="1"/>
</dbReference>
<dbReference type="EMBL" id="JAODUO010000256">
    <property type="protein sequence ID" value="KAK2184702.1"/>
    <property type="molecule type" value="Genomic_DNA"/>
</dbReference>
<dbReference type="GO" id="GO:0005634">
    <property type="term" value="C:nucleus"/>
    <property type="evidence" value="ECO:0007669"/>
    <property type="project" value="UniProtKB-SubCell"/>
</dbReference>
<keyword evidence="19 25" id="KW-0456">Lyase</keyword>
<keyword evidence="20" id="KW-0539">Nucleus</keyword>
<keyword evidence="16" id="KW-0408">Iron</keyword>
<dbReference type="GO" id="GO:0006535">
    <property type="term" value="P:cysteine biosynthetic process from serine"/>
    <property type="evidence" value="ECO:0007669"/>
    <property type="project" value="UniProtKB-UniRule"/>
</dbReference>
<dbReference type="InterPro" id="IPR005857">
    <property type="entry name" value="Cysta_beta_synth"/>
</dbReference>
<reference evidence="27" key="1">
    <citation type="journal article" date="2023" name="Mol. Biol. Evol.">
        <title>Third-Generation Sequencing Reveals the Adaptive Role of the Epigenome in Three Deep-Sea Polychaetes.</title>
        <authorList>
            <person name="Perez M."/>
            <person name="Aroh O."/>
            <person name="Sun Y."/>
            <person name="Lan Y."/>
            <person name="Juniper S.K."/>
            <person name="Young C.R."/>
            <person name="Angers B."/>
            <person name="Qian P.Y."/>
        </authorList>
    </citation>
    <scope>NUCLEOTIDE SEQUENCE</scope>
    <source>
        <strain evidence="27">R07B-5</strain>
    </source>
</reference>
<dbReference type="Pfam" id="PF00291">
    <property type="entry name" value="PALP"/>
    <property type="match status" value="1"/>
</dbReference>
<comment type="cofactor">
    <cofactor evidence="1 25">
        <name>pyridoxal 5'-phosphate</name>
        <dbReference type="ChEBI" id="CHEBI:597326"/>
    </cofactor>
</comment>
<evidence type="ECO:0000256" key="6">
    <source>
        <dbReference type="ARBA" id="ARBA00011881"/>
    </source>
</evidence>
<comment type="function">
    <text evidence="22">Hydro-lyase catalyzing the first step of the transsulfuration pathway, where the hydroxyl group of L-serine is displaced by L-homocysteine in a beta-replacement reaction to form L-cystathionine, the precursor of L-cysteine. This catabolic route allows the elimination of L-methionine and the toxic metabolite L-homocysteine. Also involved in the production of hydrogen sulfide, a gasotransmitter with signaling and cytoprotective effects on neurons.</text>
</comment>
<dbReference type="PROSITE" id="PS00901">
    <property type="entry name" value="CYS_SYNTHASE"/>
    <property type="match status" value="1"/>
</dbReference>
<evidence type="ECO:0000256" key="18">
    <source>
        <dbReference type="ARBA" id="ARBA00023192"/>
    </source>
</evidence>
<dbReference type="GO" id="GO:0050667">
    <property type="term" value="P:homocysteine metabolic process"/>
    <property type="evidence" value="ECO:0007669"/>
    <property type="project" value="UniProtKB-ARBA"/>
</dbReference>
<dbReference type="Gene3D" id="3.10.580.10">
    <property type="entry name" value="CBS-domain"/>
    <property type="match status" value="1"/>
</dbReference>
<evidence type="ECO:0000256" key="10">
    <source>
        <dbReference type="ARBA" id="ARBA00022553"/>
    </source>
</evidence>
<dbReference type="InterPro" id="IPR000644">
    <property type="entry name" value="CBS_dom"/>
</dbReference>
<evidence type="ECO:0000256" key="4">
    <source>
        <dbReference type="ARBA" id="ARBA00005003"/>
    </source>
</evidence>
<evidence type="ECO:0000256" key="19">
    <source>
        <dbReference type="ARBA" id="ARBA00023239"/>
    </source>
</evidence>
<dbReference type="GO" id="GO:0004122">
    <property type="term" value="F:cystathionine beta-synthase activity"/>
    <property type="evidence" value="ECO:0007669"/>
    <property type="project" value="UniProtKB-UniRule"/>
</dbReference>
<keyword evidence="13" id="KW-0479">Metal-binding</keyword>
<evidence type="ECO:0000259" key="26">
    <source>
        <dbReference type="PROSITE" id="PS51371"/>
    </source>
</evidence>
<evidence type="ECO:0000256" key="25">
    <source>
        <dbReference type="RuleBase" id="RU361204"/>
    </source>
</evidence>
<dbReference type="InterPro" id="IPR001216">
    <property type="entry name" value="P-phosphate_BS"/>
</dbReference>
<evidence type="ECO:0000313" key="27">
    <source>
        <dbReference type="EMBL" id="KAK2184702.1"/>
    </source>
</evidence>
<dbReference type="PROSITE" id="PS51371">
    <property type="entry name" value="CBS"/>
    <property type="match status" value="1"/>
</dbReference>
<dbReference type="FunFam" id="3.40.50.1100:FF:000118">
    <property type="entry name" value="Related to CYS4-cystathionine beta-synthase"/>
    <property type="match status" value="1"/>
</dbReference>
<dbReference type="EC" id="4.2.1.22" evidence="7 25"/>
<dbReference type="InterPro" id="IPR046353">
    <property type="entry name" value="CBS_C"/>
</dbReference>